<evidence type="ECO:0000313" key="2">
    <source>
        <dbReference type="Proteomes" id="UP000253099"/>
    </source>
</evidence>
<dbReference type="SUPFAM" id="SSF51126">
    <property type="entry name" value="Pectin lyase-like"/>
    <property type="match status" value="1"/>
</dbReference>
<proteinExistence type="predicted"/>
<dbReference type="AlphaFoldDB" id="A0A366MAK7"/>
<dbReference type="InterPro" id="IPR011050">
    <property type="entry name" value="Pectin_lyase_fold/virulence"/>
</dbReference>
<accession>A0A366MAK7</accession>
<organism evidence="1 2">
    <name type="scientific">Candidatus Methanobinarius endosymbioticus</name>
    <dbReference type="NCBI Taxonomy" id="2006182"/>
    <lineage>
        <taxon>Archaea</taxon>
        <taxon>Methanobacteriati</taxon>
        <taxon>Methanobacteriota</taxon>
        <taxon>Methanomada group</taxon>
        <taxon>Methanobacteria</taxon>
        <taxon>Methanobacteriales</taxon>
        <taxon>Methanobacteriaceae</taxon>
        <taxon>Candidatus Methanobinarius</taxon>
    </lineage>
</organism>
<evidence type="ECO:0000313" key="1">
    <source>
        <dbReference type="EMBL" id="RBQ23057.1"/>
    </source>
</evidence>
<gene>
    <name evidence="1" type="ORF">ALNOE001_11800</name>
</gene>
<comment type="caution">
    <text evidence="1">The sequence shown here is derived from an EMBL/GenBank/DDBJ whole genome shotgun (WGS) entry which is preliminary data.</text>
</comment>
<protein>
    <recommendedName>
        <fullName evidence="3">Right handed beta helix domain-containing protein</fullName>
    </recommendedName>
</protein>
<dbReference type="InterPro" id="IPR006626">
    <property type="entry name" value="PbH1"/>
</dbReference>
<dbReference type="SMART" id="SM00710">
    <property type="entry name" value="PbH1"/>
    <property type="match status" value="7"/>
</dbReference>
<dbReference type="Proteomes" id="UP000253099">
    <property type="component" value="Unassembled WGS sequence"/>
</dbReference>
<evidence type="ECO:0008006" key="3">
    <source>
        <dbReference type="Google" id="ProtNLM"/>
    </source>
</evidence>
<dbReference type="EMBL" id="NIZT01000029">
    <property type="protein sequence ID" value="RBQ23057.1"/>
    <property type="molecule type" value="Genomic_DNA"/>
</dbReference>
<name>A0A366MAK7_9EURY</name>
<keyword evidence="2" id="KW-1185">Reference proteome</keyword>
<reference evidence="1 2" key="1">
    <citation type="submission" date="2018-06" db="EMBL/GenBank/DDBJ databases">
        <title>Genomic insight into two independent archaeal endosymbiosis events.</title>
        <authorList>
            <person name="Lind A.E."/>
            <person name="Lewis W.H."/>
            <person name="Spang A."/>
            <person name="Guy L."/>
            <person name="Embley M.T."/>
            <person name="Ettema T.J.G."/>
        </authorList>
    </citation>
    <scope>NUCLEOTIDE SEQUENCE [LARGE SCALE GENOMIC DNA]</scope>
    <source>
        <strain evidence="1">NOE</strain>
    </source>
</reference>
<sequence>MINNTLFSNNNASFGGTIWNSAGSHNVTIINSIFDNNHASTRGGAIYNTGWNITIEKNSFTNHDNFAVETYQPLNSLKNNSFTDNFGVLGIYFDDTNINLNIDVLNNTVNNNQYIFAIKGNRNNVSNGFINRSNFNGILINGVNNTLKNITIGNLTDTGLIINSTVVGNNLTNITIANNSNGIIIQGSNNIFNSSTVMNNDGYGLNLTGNNNNINYNRIVENSVGLYNSGNSNNINLNWWGVNNCNNPSY</sequence>